<dbReference type="InterPro" id="IPR002798">
    <property type="entry name" value="SpoIIM-like"/>
</dbReference>
<accession>E4T6P9</accession>
<name>E4T6P9_PALPW</name>
<proteinExistence type="predicted"/>
<dbReference type="Pfam" id="PF01944">
    <property type="entry name" value="SpoIIM"/>
    <property type="match status" value="1"/>
</dbReference>
<evidence type="ECO:0000256" key="1">
    <source>
        <dbReference type="SAM" id="Phobius"/>
    </source>
</evidence>
<dbReference type="HOGENOM" id="CLU_069787_0_0_10"/>
<evidence type="ECO:0000313" key="3">
    <source>
        <dbReference type="Proteomes" id="UP000008718"/>
    </source>
</evidence>
<evidence type="ECO:0008006" key="4">
    <source>
        <dbReference type="Google" id="ProtNLM"/>
    </source>
</evidence>
<sequence>MREIAFIKQNKSKWLDFEQSLKTKSKRNPDELADAYIQLLNDLSYAQTYYPKSKTTVYLNFLVSQIYRKIYKTRRIEHNRVAYFFKTEVPTIVYSHRKKIIFAFVLFFFFSLLGALSARYDRTFVRLVLGDAYVNKTLENIAKGDPMAVYKSGNSFGSFIGITMNNIGVAASAYIYGLSAGILTFYIALQNGIMLGSFQYFFYEQGVLEQSIRGIWLHGAMEIFSIVISTAAGFILAGSFLFPKTYSRMYSFKTGVQDSLKVFISTVPFFVTAGFIEGFVTRHSNTMPLWLNILIIISTLSIISFYYLLYPTIVNKKQSHVSISTLQKT</sequence>
<dbReference type="PANTHER" id="PTHR35337">
    <property type="entry name" value="SLR1478 PROTEIN"/>
    <property type="match status" value="1"/>
</dbReference>
<protein>
    <recommendedName>
        <fullName evidence="4">Stage II sporulation protein M</fullName>
    </recommendedName>
</protein>
<dbReference type="eggNOG" id="COG1300">
    <property type="taxonomic scope" value="Bacteria"/>
</dbReference>
<feature type="transmembrane region" description="Helical" evidence="1">
    <location>
        <begin position="100"/>
        <end position="120"/>
    </location>
</feature>
<dbReference type="KEGG" id="ppn:Palpr_2257"/>
<dbReference type="OrthoDB" id="9800053at2"/>
<keyword evidence="1" id="KW-1133">Transmembrane helix</keyword>
<dbReference type="AlphaFoldDB" id="E4T6P9"/>
<keyword evidence="3" id="KW-1185">Reference proteome</keyword>
<evidence type="ECO:0000313" key="2">
    <source>
        <dbReference type="EMBL" id="ADQ80393.1"/>
    </source>
</evidence>
<dbReference type="RefSeq" id="WP_013445762.1">
    <property type="nucleotide sequence ID" value="NC_014734.1"/>
</dbReference>
<feature type="transmembrane region" description="Helical" evidence="1">
    <location>
        <begin position="287"/>
        <end position="309"/>
    </location>
</feature>
<feature type="transmembrane region" description="Helical" evidence="1">
    <location>
        <begin position="262"/>
        <end position="281"/>
    </location>
</feature>
<organism evidence="2 3">
    <name type="scientific">Paludibacter propionicigenes (strain DSM 17365 / JCM 13257 / WB4)</name>
    <dbReference type="NCBI Taxonomy" id="694427"/>
    <lineage>
        <taxon>Bacteria</taxon>
        <taxon>Pseudomonadati</taxon>
        <taxon>Bacteroidota</taxon>
        <taxon>Bacteroidia</taxon>
        <taxon>Bacteroidales</taxon>
        <taxon>Paludibacteraceae</taxon>
        <taxon>Paludibacter</taxon>
    </lineage>
</organism>
<dbReference type="STRING" id="694427.Palpr_2257"/>
<feature type="transmembrane region" description="Helical" evidence="1">
    <location>
        <begin position="223"/>
        <end position="242"/>
    </location>
</feature>
<reference evidence="2 3" key="2">
    <citation type="journal article" date="2011" name="Stand. Genomic Sci.">
        <title>Complete genome sequence of Paludibacter propionicigenes type strain (WB4).</title>
        <authorList>
            <person name="Gronow S."/>
            <person name="Munk C."/>
            <person name="Lapidus A."/>
            <person name="Nolan M."/>
            <person name="Lucas S."/>
            <person name="Hammon N."/>
            <person name="Deshpande S."/>
            <person name="Cheng J.F."/>
            <person name="Tapia R."/>
            <person name="Han C."/>
            <person name="Goodwin L."/>
            <person name="Pitluck S."/>
            <person name="Liolios K."/>
            <person name="Ivanova N."/>
            <person name="Mavromatis K."/>
            <person name="Mikhailova N."/>
            <person name="Pati A."/>
            <person name="Chen A."/>
            <person name="Palaniappan K."/>
            <person name="Land M."/>
            <person name="Hauser L."/>
            <person name="Chang Y.J."/>
            <person name="Jeffries C.D."/>
            <person name="Brambilla E."/>
            <person name="Rohde M."/>
            <person name="Goker M."/>
            <person name="Detter J.C."/>
            <person name="Woyke T."/>
            <person name="Bristow J."/>
            <person name="Eisen J.A."/>
            <person name="Markowitz V."/>
            <person name="Hugenholtz P."/>
            <person name="Kyrpides N.C."/>
            <person name="Klenk H.P."/>
        </authorList>
    </citation>
    <scope>NUCLEOTIDE SEQUENCE [LARGE SCALE GENOMIC DNA]</scope>
    <source>
        <strain evidence="3">DSM 17365 / JCM 13257 / WB4</strain>
    </source>
</reference>
<dbReference type="EMBL" id="CP002345">
    <property type="protein sequence ID" value="ADQ80393.1"/>
    <property type="molecule type" value="Genomic_DNA"/>
</dbReference>
<keyword evidence="1" id="KW-0472">Membrane</keyword>
<reference key="1">
    <citation type="submission" date="2010-11" db="EMBL/GenBank/DDBJ databases">
        <title>The complete genome of Paludibacter propionicigenes DSM 17365.</title>
        <authorList>
            <consortium name="US DOE Joint Genome Institute (JGI-PGF)"/>
            <person name="Lucas S."/>
            <person name="Copeland A."/>
            <person name="Lapidus A."/>
            <person name="Bruce D."/>
            <person name="Goodwin L."/>
            <person name="Pitluck S."/>
            <person name="Kyrpides N."/>
            <person name="Mavromatis K."/>
            <person name="Ivanova N."/>
            <person name="Munk A.C."/>
            <person name="Brettin T."/>
            <person name="Detter J.C."/>
            <person name="Han C."/>
            <person name="Tapia R."/>
            <person name="Land M."/>
            <person name="Hauser L."/>
            <person name="Markowitz V."/>
            <person name="Cheng J.-F."/>
            <person name="Hugenholtz P."/>
            <person name="Woyke T."/>
            <person name="Wu D."/>
            <person name="Gronow S."/>
            <person name="Wellnitz S."/>
            <person name="Brambilla E."/>
            <person name="Klenk H.-P."/>
            <person name="Eisen J.A."/>
        </authorList>
    </citation>
    <scope>NUCLEOTIDE SEQUENCE</scope>
    <source>
        <strain>WB4</strain>
    </source>
</reference>
<keyword evidence="1" id="KW-0812">Transmembrane</keyword>
<gene>
    <name evidence="2" type="ordered locus">Palpr_2257</name>
</gene>
<dbReference type="Proteomes" id="UP000008718">
    <property type="component" value="Chromosome"/>
</dbReference>
<dbReference type="PANTHER" id="PTHR35337:SF1">
    <property type="entry name" value="SLR1478 PROTEIN"/>
    <property type="match status" value="1"/>
</dbReference>